<keyword evidence="1" id="KW-0472">Membrane</keyword>
<dbReference type="RefSeq" id="WP_140166739.1">
    <property type="nucleotide sequence ID" value="NZ_NNMM01000067.1"/>
</dbReference>
<reference evidence="2 3" key="1">
    <citation type="submission" date="2019-08" db="EMBL/GenBank/DDBJ databases">
        <title>Emerging of two pre-pandemic pathogenic O4:KUT lineages of Vibrio parahaemolyticus in coastal eastern China.</title>
        <authorList>
            <person name="Yu H."/>
        </authorList>
    </citation>
    <scope>NUCLEOTIDE SEQUENCE [LARGE SCALE GENOMIC DNA]</scope>
    <source>
        <strain evidence="2 3">HZ17-383</strain>
    </source>
</reference>
<protein>
    <recommendedName>
        <fullName evidence="4">DUF4760 domain-containing protein</fullName>
    </recommendedName>
</protein>
<accession>A0AA46QSI5</accession>
<sequence>MATEVDNILEWAKVLIPIATAIGAAIVSYRSAVKKFAQTTKDSDKSIFVTTVTQERAIWRSELREQIALYTKLAYGFLDGAGDISELTYHKTHLLMRINPLARKPTSKHEKDHAFYRAVVSVYSLCEKPQVSNVKLKVALNKLEQSGQELLNQEWKKSKNEAETGCLS</sequence>
<evidence type="ECO:0000313" key="2">
    <source>
        <dbReference type="EMBL" id="TXN12258.1"/>
    </source>
</evidence>
<dbReference type="Proteomes" id="UP000321504">
    <property type="component" value="Unassembled WGS sequence"/>
</dbReference>
<dbReference type="EMBL" id="VRMQ01000017">
    <property type="protein sequence ID" value="TXN12258.1"/>
    <property type="molecule type" value="Genomic_DNA"/>
</dbReference>
<gene>
    <name evidence="2" type="ORF">FVP01_24420</name>
</gene>
<keyword evidence="1" id="KW-1133">Transmembrane helix</keyword>
<evidence type="ECO:0000313" key="3">
    <source>
        <dbReference type="Proteomes" id="UP000321504"/>
    </source>
</evidence>
<name>A0AA46QSI5_VIBPH</name>
<evidence type="ECO:0008006" key="4">
    <source>
        <dbReference type="Google" id="ProtNLM"/>
    </source>
</evidence>
<organism evidence="2 3">
    <name type="scientific">Vibrio parahaemolyticus</name>
    <dbReference type="NCBI Taxonomy" id="670"/>
    <lineage>
        <taxon>Bacteria</taxon>
        <taxon>Pseudomonadati</taxon>
        <taxon>Pseudomonadota</taxon>
        <taxon>Gammaproteobacteria</taxon>
        <taxon>Vibrionales</taxon>
        <taxon>Vibrionaceae</taxon>
        <taxon>Vibrio</taxon>
    </lineage>
</organism>
<proteinExistence type="predicted"/>
<comment type="caution">
    <text evidence="2">The sequence shown here is derived from an EMBL/GenBank/DDBJ whole genome shotgun (WGS) entry which is preliminary data.</text>
</comment>
<evidence type="ECO:0000256" key="1">
    <source>
        <dbReference type="SAM" id="Phobius"/>
    </source>
</evidence>
<keyword evidence="1" id="KW-0812">Transmembrane</keyword>
<dbReference type="AlphaFoldDB" id="A0AA46QSI5"/>
<feature type="transmembrane region" description="Helical" evidence="1">
    <location>
        <begin position="14"/>
        <end position="33"/>
    </location>
</feature>